<dbReference type="Pfam" id="PF21780">
    <property type="entry name" value="DUF6875"/>
    <property type="match status" value="1"/>
</dbReference>
<dbReference type="AlphaFoldDB" id="D6R241"/>
<feature type="region of interest" description="Disordered" evidence="1">
    <location>
        <begin position="1"/>
        <end position="20"/>
    </location>
</feature>
<evidence type="ECO:0000259" key="2">
    <source>
        <dbReference type="Pfam" id="PF21780"/>
    </source>
</evidence>
<evidence type="ECO:0000256" key="1">
    <source>
        <dbReference type="SAM" id="MobiDB-lite"/>
    </source>
</evidence>
<feature type="domain" description="DUF6875" evidence="2">
    <location>
        <begin position="41"/>
        <end position="212"/>
    </location>
</feature>
<sequence>MTRRPAARGTSHPRPTRTDQRGLTTMLTDVLSVDLEKVLEVVDGWLSDYICRPHEELGRPGPVCPFVEPAQRAGALEVRVRLVGPTPSQTLLNEIVRCGLDEFSEVDWKSGNPNLRSLLLVLPDLPPEHLHLLDEAHALLKHESVRRGLMIGQFHERCAEKAARNPLFEVSWAPVPTVAVRSMAIHDVLFLSNRRDWFEEYARRFGPRYRTSANGVEPLLAEMYERACARHGVRG</sequence>
<reference evidence="3" key="2">
    <citation type="journal article" date="2000" name="Chem. Biol.">
        <title>Construction and in vitro analysis of a new bi-modular polypeptide synthetase for synthesis of N-methylated acyl peptides.</title>
        <authorList>
            <person name="Schauwecker F."/>
            <person name="Pfennig F."/>
            <person name="Grammel N."/>
            <person name="Keller U."/>
        </authorList>
    </citation>
    <scope>NUCLEOTIDE SEQUENCE</scope>
    <source>
        <strain evidence="3">ATCC 11523</strain>
    </source>
</reference>
<proteinExistence type="predicted"/>
<reference evidence="3" key="3">
    <citation type="journal article" date="2010" name="J. Bacteriol.">
        <title>The actinomycin biosynthetic gene cluster of Streptomyces chrysomallus: a genetic hall of mirrors for synthesis of a molecule with mirror symmetry.</title>
        <authorList>
            <person name="Keller U."/>
            <person name="Lang M."/>
            <person name="Crnovcic I."/>
            <person name="Pfennig F."/>
            <person name="Schauwecker F."/>
        </authorList>
    </citation>
    <scope>NUCLEOTIDE SEQUENCE</scope>
    <source>
        <strain evidence="3">ATCC 11523</strain>
    </source>
</reference>
<organism evidence="3">
    <name type="scientific">Streptomyces anulatus</name>
    <name type="common">Streptomyces chrysomallus</name>
    <dbReference type="NCBI Taxonomy" id="1892"/>
    <lineage>
        <taxon>Bacteria</taxon>
        <taxon>Bacillati</taxon>
        <taxon>Actinomycetota</taxon>
        <taxon>Actinomycetes</taxon>
        <taxon>Kitasatosporales</taxon>
        <taxon>Streptomycetaceae</taxon>
        <taxon>Streptomyces</taxon>
    </lineage>
</organism>
<accession>D6R241</accession>
<protein>
    <submittedName>
        <fullName evidence="3">Uncharacterized protein acmE</fullName>
    </submittedName>
</protein>
<dbReference type="InterPro" id="IPR049240">
    <property type="entry name" value="DUF6875"/>
</dbReference>
<name>D6R241_STRAQ</name>
<dbReference type="EMBL" id="HM038106">
    <property type="protein sequence ID" value="ADG27360.1"/>
    <property type="molecule type" value="Genomic_DNA"/>
</dbReference>
<gene>
    <name evidence="3" type="primary">acmE</name>
</gene>
<reference evidence="3" key="1">
    <citation type="journal article" date="1999" name="J. Biol. Chem.">
        <title>Molecular characterization of the genes of actinomycin synthetase I and of a 4-methyl-3-hydroxyanthranilic acid carrier protein involved in the assembly of the acylpeptide chain of actinomycin in Streptomyces.</title>
        <authorList>
            <person name="Pfennig F."/>
            <person name="Schauwecker F."/>
            <person name="Keller U."/>
        </authorList>
    </citation>
    <scope>NUCLEOTIDE SEQUENCE</scope>
    <source>
        <strain evidence="3">ATCC 11523</strain>
    </source>
</reference>
<evidence type="ECO:0000313" key="3">
    <source>
        <dbReference type="EMBL" id="ADG27360.1"/>
    </source>
</evidence>